<evidence type="ECO:0000313" key="2">
    <source>
        <dbReference type="EMBL" id="MCL6684172.1"/>
    </source>
</evidence>
<evidence type="ECO:0000256" key="1">
    <source>
        <dbReference type="SAM" id="MobiDB-lite"/>
    </source>
</evidence>
<name>A0ABT0RNX7_9SPHN</name>
<accession>A0ABT0RNX7</accession>
<dbReference type="Proteomes" id="UP001165363">
    <property type="component" value="Unassembled WGS sequence"/>
</dbReference>
<dbReference type="EMBL" id="JAMGBD010000001">
    <property type="protein sequence ID" value="MCL6684172.1"/>
    <property type="molecule type" value="Genomic_DNA"/>
</dbReference>
<evidence type="ECO:0000313" key="3">
    <source>
        <dbReference type="Proteomes" id="UP001165363"/>
    </source>
</evidence>
<keyword evidence="3" id="KW-1185">Reference proteome</keyword>
<evidence type="ECO:0008006" key="4">
    <source>
        <dbReference type="Google" id="ProtNLM"/>
    </source>
</evidence>
<proteinExistence type="predicted"/>
<protein>
    <recommendedName>
        <fullName evidence="4">L,D-transpeptidase</fullName>
    </recommendedName>
</protein>
<dbReference type="RefSeq" id="WP_249848496.1">
    <property type="nucleotide sequence ID" value="NZ_JAMGBD010000001.1"/>
</dbReference>
<reference evidence="2" key="1">
    <citation type="submission" date="2022-05" db="EMBL/GenBank/DDBJ databases">
        <authorList>
            <person name="Jo J.-H."/>
            <person name="Im W.-T."/>
        </authorList>
    </citation>
    <scope>NUCLEOTIDE SEQUENCE</scope>
    <source>
        <strain evidence="2">SE158</strain>
    </source>
</reference>
<feature type="compositionally biased region" description="Polar residues" evidence="1">
    <location>
        <begin position="1"/>
        <end position="13"/>
    </location>
</feature>
<feature type="region of interest" description="Disordered" evidence="1">
    <location>
        <begin position="1"/>
        <end position="34"/>
    </location>
</feature>
<organism evidence="2 3">
    <name type="scientific">Sphingomonas alba</name>
    <dbReference type="NCBI Taxonomy" id="2908208"/>
    <lineage>
        <taxon>Bacteria</taxon>
        <taxon>Pseudomonadati</taxon>
        <taxon>Pseudomonadota</taxon>
        <taxon>Alphaproteobacteria</taxon>
        <taxon>Sphingomonadales</taxon>
        <taxon>Sphingomonadaceae</taxon>
        <taxon>Sphingomonas</taxon>
    </lineage>
</organism>
<gene>
    <name evidence="2" type="ORF">LZ536_09705</name>
</gene>
<sequence>MLGSPCSANSAYQDTPELDPLAPLPEEKPSPTDPARTVMQWVQASRDNGSLPYMIIDKAAAEVFVFNSDGEALGETPVLIGSAKGDESAPGIGERELRAIPPEERTTPAGRFVAKFGPAAGHAKVIWVDWSTAVSLHPVVTANRKERRLERLASPTPEDNRITYGCINVPASFYKDVVAPLLTDTAAVVYILPEERSLAEVFGLPGESGQQVSSN</sequence>
<comment type="caution">
    <text evidence="2">The sequence shown here is derived from an EMBL/GenBank/DDBJ whole genome shotgun (WGS) entry which is preliminary data.</text>
</comment>